<proteinExistence type="predicted"/>
<reference evidence="1 2" key="1">
    <citation type="journal article" date="2014" name="Genome Announc.">
        <title>Draft Genome Sequence of the Haloacid-Degrading Burkholderia caribensis Strain MBA4.</title>
        <authorList>
            <person name="Pan Y."/>
            <person name="Kong K.F."/>
            <person name="Tsang J.S."/>
        </authorList>
    </citation>
    <scope>NUCLEOTIDE SEQUENCE [LARGE SCALE GENOMIC DNA]</scope>
    <source>
        <strain evidence="1 2">852011</strain>
    </source>
</reference>
<organism evidence="1 2">
    <name type="scientific">Paraburkholderia caribensis</name>
    <dbReference type="NCBI Taxonomy" id="75105"/>
    <lineage>
        <taxon>Bacteria</taxon>
        <taxon>Pseudomonadati</taxon>
        <taxon>Pseudomonadota</taxon>
        <taxon>Betaproteobacteria</taxon>
        <taxon>Burkholderiales</taxon>
        <taxon>Burkholderiaceae</taxon>
        <taxon>Paraburkholderia</taxon>
    </lineage>
</organism>
<accession>A0A9Q6S3C3</accession>
<dbReference type="EMBL" id="CP015958">
    <property type="protein sequence ID" value="QLB64045.1"/>
    <property type="molecule type" value="Genomic_DNA"/>
</dbReference>
<protein>
    <submittedName>
        <fullName evidence="1">Uncharacterized protein</fullName>
    </submittedName>
</protein>
<dbReference type="AlphaFoldDB" id="A0A9Q6S3C3"/>
<evidence type="ECO:0000313" key="1">
    <source>
        <dbReference type="EMBL" id="QLB64045.1"/>
    </source>
</evidence>
<evidence type="ECO:0000313" key="2">
    <source>
        <dbReference type="Proteomes" id="UP000509548"/>
    </source>
</evidence>
<gene>
    <name evidence="1" type="ORF">A9O66_15660</name>
</gene>
<dbReference type="Proteomes" id="UP000509548">
    <property type="component" value="Chromosome 1"/>
</dbReference>
<name>A0A9Q6S3C3_9BURK</name>
<sequence>MNMDALNLSQPEPVPLQPLAPTTRKTVEYLYATMALGGRAVRADVPMHDPSLRWCLLEYRIDDDDVGRELSRYISLSAPKAIVAARRALADAKAVHPGDLSTLELDFDDAEQRWTNACRQKIQALRVKLTEMRAHTAPDADEFVLSGRGVESGAVDIVASTRLLAPHYFIYLAPAGSMASGSGQVEVANVSQMTPLPQWQLCARNYIGGWLHEENVEVEVADVALCGWPLPAFRRWIQGVAALRRKLSREEGAAVPGDCVLAAGEGFCLVMDLPTFAAHNLPQDR</sequence>